<dbReference type="Proteomes" id="UP000618445">
    <property type="component" value="Unassembled WGS sequence"/>
</dbReference>
<keyword evidence="3" id="KW-1185">Reference proteome</keyword>
<reference evidence="2 3" key="1">
    <citation type="journal article" date="2020" name="ISME J.">
        <title>Comparative genomics reveals insights into cyanobacterial evolution and habitat adaptation.</title>
        <authorList>
            <person name="Chen M.Y."/>
            <person name="Teng W.K."/>
            <person name="Zhao L."/>
            <person name="Hu C.X."/>
            <person name="Zhou Y.K."/>
            <person name="Han B.P."/>
            <person name="Song L.R."/>
            <person name="Shu W.S."/>
        </authorList>
    </citation>
    <scope>NUCLEOTIDE SEQUENCE [LARGE SCALE GENOMIC DNA]</scope>
    <source>
        <strain evidence="2 3">FACHB-1050</strain>
    </source>
</reference>
<dbReference type="RefSeq" id="WP_190579870.1">
    <property type="nucleotide sequence ID" value="NZ_CAWPQU010000027.1"/>
</dbReference>
<proteinExistence type="predicted"/>
<accession>A0ABR8CCY9</accession>
<feature type="transmembrane region" description="Helical" evidence="1">
    <location>
        <begin position="46"/>
        <end position="67"/>
    </location>
</feature>
<dbReference type="EMBL" id="JACJQY010000033">
    <property type="protein sequence ID" value="MBD2318663.1"/>
    <property type="molecule type" value="Genomic_DNA"/>
</dbReference>
<feature type="transmembrane region" description="Helical" evidence="1">
    <location>
        <begin position="7"/>
        <end position="26"/>
    </location>
</feature>
<keyword evidence="1" id="KW-1133">Transmembrane helix</keyword>
<gene>
    <name evidence="2" type="ORF">H6G05_17645</name>
</gene>
<comment type="caution">
    <text evidence="2">The sequence shown here is derived from an EMBL/GenBank/DDBJ whole genome shotgun (WGS) entry which is preliminary data.</text>
</comment>
<sequence length="290" mass="32415">MVLQDAIVLLLIVHTFHVYGVSWYVVSTYHAAPPQSLFYETMPFSIMLNINQALLGIVTTASISILANSPEIQAVKPPNPLTGIWISDDSNSGVSRMRFTADGQVMILPIVAYEDRIESEKIAKYVFSADGKKLAVTTSDQVTTNYDVQVLAGGKATLFNPTGSYYSKKLKLRKACETSELTSSPKNPVLGTWLMIVPRAMVVRAIFTSDNKMIWLSIDETQNFARSEFPYTIAQNSQSLTVVISDKEKIPYVYALKNDHQMTFEAKTRREKWNLFKICDSTALPAIQPK</sequence>
<evidence type="ECO:0000313" key="3">
    <source>
        <dbReference type="Proteomes" id="UP000618445"/>
    </source>
</evidence>
<protein>
    <submittedName>
        <fullName evidence="2">Uncharacterized protein</fullName>
    </submittedName>
</protein>
<keyword evidence="1" id="KW-0472">Membrane</keyword>
<evidence type="ECO:0000313" key="2">
    <source>
        <dbReference type="EMBL" id="MBD2318663.1"/>
    </source>
</evidence>
<keyword evidence="1" id="KW-0812">Transmembrane</keyword>
<organism evidence="2 3">
    <name type="scientific">Phormidium tenue FACHB-1050</name>
    <dbReference type="NCBI Taxonomy" id="2692857"/>
    <lineage>
        <taxon>Bacteria</taxon>
        <taxon>Bacillati</taxon>
        <taxon>Cyanobacteriota</taxon>
        <taxon>Cyanophyceae</taxon>
        <taxon>Oscillatoriophycideae</taxon>
        <taxon>Oscillatoriales</taxon>
        <taxon>Oscillatoriaceae</taxon>
        <taxon>Phormidium</taxon>
    </lineage>
</organism>
<evidence type="ECO:0000256" key="1">
    <source>
        <dbReference type="SAM" id="Phobius"/>
    </source>
</evidence>
<name>A0ABR8CCY9_9CYAN</name>